<evidence type="ECO:0000313" key="2">
    <source>
        <dbReference type="EMBL" id="GAA5059131.1"/>
    </source>
</evidence>
<sequence length="124" mass="12755">MTVIRHTEARRTETPGGVMTTLASPSQGGAPISVWHVEVAAHATGPVHAIDADQIWTVLGGHLRIELDGTDLVAAAGDTVVLPAERTRQIHGGTEGFTAIVAGSPHAKASTPTSGDAVTPPWIV</sequence>
<protein>
    <recommendedName>
        <fullName evidence="4">Cupin domain-containing protein</fullName>
    </recommendedName>
</protein>
<reference evidence="3" key="1">
    <citation type="journal article" date="2019" name="Int. J. Syst. Evol. Microbiol.">
        <title>The Global Catalogue of Microorganisms (GCM) 10K type strain sequencing project: providing services to taxonomists for standard genome sequencing and annotation.</title>
        <authorList>
            <consortium name="The Broad Institute Genomics Platform"/>
            <consortium name="The Broad Institute Genome Sequencing Center for Infectious Disease"/>
            <person name="Wu L."/>
            <person name="Ma J."/>
        </authorList>
    </citation>
    <scope>NUCLEOTIDE SEQUENCE [LARGE SCALE GENOMIC DNA]</scope>
    <source>
        <strain evidence="3">JCM 18298</strain>
    </source>
</reference>
<proteinExistence type="predicted"/>
<evidence type="ECO:0000313" key="3">
    <source>
        <dbReference type="Proteomes" id="UP001500603"/>
    </source>
</evidence>
<dbReference type="EMBL" id="BAABJM010000003">
    <property type="protein sequence ID" value="GAA5059131.1"/>
    <property type="molecule type" value="Genomic_DNA"/>
</dbReference>
<accession>A0ABP9KK56</accession>
<dbReference type="RefSeq" id="WP_345496988.1">
    <property type="nucleotide sequence ID" value="NZ_BAABJM010000003.1"/>
</dbReference>
<dbReference type="SUPFAM" id="SSF51182">
    <property type="entry name" value="RmlC-like cupins"/>
    <property type="match status" value="1"/>
</dbReference>
<dbReference type="InterPro" id="IPR011051">
    <property type="entry name" value="RmlC_Cupin_sf"/>
</dbReference>
<feature type="region of interest" description="Disordered" evidence="1">
    <location>
        <begin position="105"/>
        <end position="124"/>
    </location>
</feature>
<comment type="caution">
    <text evidence="2">The sequence shown here is derived from an EMBL/GenBank/DDBJ whole genome shotgun (WGS) entry which is preliminary data.</text>
</comment>
<dbReference type="InterPro" id="IPR014710">
    <property type="entry name" value="RmlC-like_jellyroll"/>
</dbReference>
<name>A0ABP9KK56_9NOCA</name>
<dbReference type="Proteomes" id="UP001500603">
    <property type="component" value="Unassembled WGS sequence"/>
</dbReference>
<organism evidence="2 3">
    <name type="scientific">Nocardia callitridis</name>
    <dbReference type="NCBI Taxonomy" id="648753"/>
    <lineage>
        <taxon>Bacteria</taxon>
        <taxon>Bacillati</taxon>
        <taxon>Actinomycetota</taxon>
        <taxon>Actinomycetes</taxon>
        <taxon>Mycobacteriales</taxon>
        <taxon>Nocardiaceae</taxon>
        <taxon>Nocardia</taxon>
    </lineage>
</organism>
<dbReference type="Gene3D" id="2.60.120.10">
    <property type="entry name" value="Jelly Rolls"/>
    <property type="match status" value="1"/>
</dbReference>
<evidence type="ECO:0000256" key="1">
    <source>
        <dbReference type="SAM" id="MobiDB-lite"/>
    </source>
</evidence>
<evidence type="ECO:0008006" key="4">
    <source>
        <dbReference type="Google" id="ProtNLM"/>
    </source>
</evidence>
<gene>
    <name evidence="2" type="ORF">GCM10023318_39280</name>
</gene>
<keyword evidence="3" id="KW-1185">Reference proteome</keyword>